<comment type="catalytic activity">
    <reaction evidence="1 7">
        <text>5-hydroxyisourate + H2O = 5-hydroxy-2-oxo-4-ureido-2,5-dihydro-1H-imidazole-5-carboxylate + H(+)</text>
        <dbReference type="Rhea" id="RHEA:23736"/>
        <dbReference type="ChEBI" id="CHEBI:15377"/>
        <dbReference type="ChEBI" id="CHEBI:15378"/>
        <dbReference type="ChEBI" id="CHEBI:18072"/>
        <dbReference type="ChEBI" id="CHEBI:58639"/>
        <dbReference type="EC" id="3.5.2.17"/>
    </reaction>
</comment>
<evidence type="ECO:0000256" key="4">
    <source>
        <dbReference type="ARBA" id="ARBA00011881"/>
    </source>
</evidence>
<sequence length="142" mass="16213">MADPVTCHILDTTKGKPAFDVDCAIFQLSPSVDVVLDNEIGNERPFAVAKTNDDGRIPYWIIDPKLNKGKQEELGIKDDKWKTLTPGIYKIRFHVKKYFQKAGTATFFPFVDIIFQIDDPPENHYHIPLLLSNHSYTTYRGS</sequence>
<comment type="function">
    <text evidence="2">Catalyzes the hydrolysis of 5-hydroxyisourate (HIU) to 2-oxo-4-hydroxy-4-carboxy-5-ureidoimidazoline (OHCU).</text>
</comment>
<gene>
    <name evidence="9" type="ORF">ATY40_BA7500729</name>
</gene>
<evidence type="ECO:0000256" key="2">
    <source>
        <dbReference type="ARBA" id="ARBA00002704"/>
    </source>
</evidence>
<dbReference type="GO" id="GO:0033971">
    <property type="term" value="F:hydroxyisourate hydrolase activity"/>
    <property type="evidence" value="ECO:0007669"/>
    <property type="project" value="UniProtKB-EC"/>
</dbReference>
<evidence type="ECO:0000313" key="9">
    <source>
        <dbReference type="EMBL" id="ANZ73819.1"/>
    </source>
</evidence>
<feature type="domain" description="Transthyretin/hydroxyisourate hydrolase" evidence="8">
    <location>
        <begin position="4"/>
        <end position="141"/>
    </location>
</feature>
<dbReference type="AlphaFoldDB" id="A0A1B2J756"/>
<dbReference type="Gene3D" id="2.60.40.180">
    <property type="entry name" value="Transthyretin/hydroxyisourate hydrolase domain"/>
    <property type="match status" value="1"/>
</dbReference>
<keyword evidence="6 7" id="KW-0378">Hydrolase</keyword>
<organism evidence="9 10">
    <name type="scientific">Komagataella pastoris</name>
    <name type="common">Yeast</name>
    <name type="synonym">Pichia pastoris</name>
    <dbReference type="NCBI Taxonomy" id="4922"/>
    <lineage>
        <taxon>Eukaryota</taxon>
        <taxon>Fungi</taxon>
        <taxon>Dikarya</taxon>
        <taxon>Ascomycota</taxon>
        <taxon>Saccharomycotina</taxon>
        <taxon>Pichiomycetes</taxon>
        <taxon>Pichiales</taxon>
        <taxon>Pichiaceae</taxon>
        <taxon>Komagataella</taxon>
    </lineage>
</organism>
<evidence type="ECO:0000256" key="6">
    <source>
        <dbReference type="ARBA" id="ARBA00022801"/>
    </source>
</evidence>
<evidence type="ECO:0000256" key="7">
    <source>
        <dbReference type="RuleBase" id="RU361270"/>
    </source>
</evidence>
<accession>A0A1B2J756</accession>
<keyword evidence="5 7" id="KW-0659">Purine metabolism</keyword>
<name>A0A1B2J756_PICPA</name>
<protein>
    <recommendedName>
        <fullName evidence="7">5-hydroxyisourate hydrolase</fullName>
        <shortName evidence="7">HIU hydrolase</shortName>
        <shortName evidence="7">HIUHase</shortName>
        <ecNumber evidence="7">3.5.2.17</ecNumber>
    </recommendedName>
</protein>
<dbReference type="PANTHER" id="PTHR10395">
    <property type="entry name" value="URICASE AND TRANSTHYRETIN-RELATED"/>
    <property type="match status" value="1"/>
</dbReference>
<dbReference type="EMBL" id="CP014584">
    <property type="protein sequence ID" value="ANZ73819.1"/>
    <property type="molecule type" value="Genomic_DNA"/>
</dbReference>
<evidence type="ECO:0000256" key="5">
    <source>
        <dbReference type="ARBA" id="ARBA00022631"/>
    </source>
</evidence>
<dbReference type="InterPro" id="IPR036817">
    <property type="entry name" value="Transthyretin/HIU_hydrolase_sf"/>
</dbReference>
<dbReference type="EC" id="3.5.2.17" evidence="7"/>
<comment type="similarity">
    <text evidence="3 7">Belongs to the transthyretin family. 5-hydroxyisourate hydrolase subfamily.</text>
</comment>
<keyword evidence="10" id="KW-1185">Reference proteome</keyword>
<dbReference type="Pfam" id="PF00576">
    <property type="entry name" value="Transthyretin"/>
    <property type="match status" value="1"/>
</dbReference>
<dbReference type="Proteomes" id="UP000094565">
    <property type="component" value="Chromosome 1"/>
</dbReference>
<dbReference type="InterPro" id="IPR014306">
    <property type="entry name" value="Hydroxyisourate_hydrolase"/>
</dbReference>
<dbReference type="SUPFAM" id="SSF49472">
    <property type="entry name" value="Transthyretin (synonym: prealbumin)"/>
    <property type="match status" value="1"/>
</dbReference>
<evidence type="ECO:0000259" key="8">
    <source>
        <dbReference type="SMART" id="SM00095"/>
    </source>
</evidence>
<reference evidence="9 10" key="1">
    <citation type="submission" date="2016-02" db="EMBL/GenBank/DDBJ databases">
        <title>Comparative genomic and transcriptomic foundation for Pichia pastoris.</title>
        <authorList>
            <person name="Love K.R."/>
            <person name="Shah K.A."/>
            <person name="Whittaker C.A."/>
            <person name="Wu J."/>
            <person name="Bartlett M.C."/>
            <person name="Ma D."/>
            <person name="Leeson R.L."/>
            <person name="Priest M."/>
            <person name="Young S.K."/>
            <person name="Love J.C."/>
        </authorList>
    </citation>
    <scope>NUCLEOTIDE SEQUENCE [LARGE SCALE GENOMIC DNA]</scope>
    <source>
        <strain evidence="9 10">ATCC 28485</strain>
    </source>
</reference>
<dbReference type="CDD" id="cd05822">
    <property type="entry name" value="TLP_HIUase"/>
    <property type="match status" value="1"/>
</dbReference>
<evidence type="ECO:0000313" key="10">
    <source>
        <dbReference type="Proteomes" id="UP000094565"/>
    </source>
</evidence>
<dbReference type="PANTHER" id="PTHR10395:SF7">
    <property type="entry name" value="5-HYDROXYISOURATE HYDROLASE"/>
    <property type="match status" value="1"/>
</dbReference>
<dbReference type="NCBIfam" id="TIGR02962">
    <property type="entry name" value="hdxy_isourate"/>
    <property type="match status" value="1"/>
</dbReference>
<dbReference type="InterPro" id="IPR023416">
    <property type="entry name" value="Transthyretin/HIU_hydrolase_d"/>
</dbReference>
<evidence type="ECO:0000256" key="3">
    <source>
        <dbReference type="ARBA" id="ARBA00009850"/>
    </source>
</evidence>
<dbReference type="OrthoDB" id="10265230at2759"/>
<comment type="subunit">
    <text evidence="4 7">Homotetramer.</text>
</comment>
<evidence type="ECO:0000256" key="1">
    <source>
        <dbReference type="ARBA" id="ARBA00001043"/>
    </source>
</evidence>
<dbReference type="GO" id="GO:0006144">
    <property type="term" value="P:purine nucleobase metabolic process"/>
    <property type="evidence" value="ECO:0007669"/>
    <property type="project" value="UniProtKB-KW"/>
</dbReference>
<proteinExistence type="inferred from homology"/>
<dbReference type="SMART" id="SM00095">
    <property type="entry name" value="TR_THY"/>
    <property type="match status" value="1"/>
</dbReference>